<keyword evidence="1" id="KW-0732">Signal</keyword>
<dbReference type="OrthoDB" id="290569at2"/>
<reference evidence="2 3" key="1">
    <citation type="submission" date="2019-02" db="EMBL/GenBank/DDBJ databases">
        <title>Deep-cultivation of Planctomycetes and their phenomic and genomic characterization uncovers novel biology.</title>
        <authorList>
            <person name="Wiegand S."/>
            <person name="Jogler M."/>
            <person name="Boedeker C."/>
            <person name="Pinto D."/>
            <person name="Vollmers J."/>
            <person name="Rivas-Marin E."/>
            <person name="Kohn T."/>
            <person name="Peeters S.H."/>
            <person name="Heuer A."/>
            <person name="Rast P."/>
            <person name="Oberbeckmann S."/>
            <person name="Bunk B."/>
            <person name="Jeske O."/>
            <person name="Meyerdierks A."/>
            <person name="Storesund J.E."/>
            <person name="Kallscheuer N."/>
            <person name="Luecker S."/>
            <person name="Lage O.M."/>
            <person name="Pohl T."/>
            <person name="Merkel B.J."/>
            <person name="Hornburger P."/>
            <person name="Mueller R.-W."/>
            <person name="Bruemmer F."/>
            <person name="Labrenz M."/>
            <person name="Spormann A.M."/>
            <person name="Op den Camp H."/>
            <person name="Overmann J."/>
            <person name="Amann R."/>
            <person name="Jetten M.S.M."/>
            <person name="Mascher T."/>
            <person name="Medema M.H."/>
            <person name="Devos D.P."/>
            <person name="Kaster A.-K."/>
            <person name="Ovreas L."/>
            <person name="Rohde M."/>
            <person name="Galperin M.Y."/>
            <person name="Jogler C."/>
        </authorList>
    </citation>
    <scope>NUCLEOTIDE SEQUENCE [LARGE SCALE GENOMIC DNA]</scope>
    <source>
        <strain evidence="2 3">SV_7m_r</strain>
    </source>
</reference>
<dbReference type="RefSeq" id="WP_044303124.1">
    <property type="nucleotide sequence ID" value="NZ_CP036272.1"/>
</dbReference>
<name>A0A517SX00_9BACT</name>
<accession>A0A517SX00</accession>
<evidence type="ECO:0000256" key="1">
    <source>
        <dbReference type="SAM" id="SignalP"/>
    </source>
</evidence>
<feature type="chain" id="PRO_5022005558" evidence="1">
    <location>
        <begin position="26"/>
        <end position="114"/>
    </location>
</feature>
<protein>
    <submittedName>
        <fullName evidence="2">Uncharacterized protein</fullName>
    </submittedName>
</protein>
<keyword evidence="3" id="KW-1185">Reference proteome</keyword>
<proteinExistence type="predicted"/>
<organism evidence="2 3">
    <name type="scientific">Stieleria bergensis</name>
    <dbReference type="NCBI Taxonomy" id="2528025"/>
    <lineage>
        <taxon>Bacteria</taxon>
        <taxon>Pseudomonadati</taxon>
        <taxon>Planctomycetota</taxon>
        <taxon>Planctomycetia</taxon>
        <taxon>Pirellulales</taxon>
        <taxon>Pirellulaceae</taxon>
        <taxon>Stieleria</taxon>
    </lineage>
</organism>
<feature type="signal peptide" evidence="1">
    <location>
        <begin position="1"/>
        <end position="25"/>
    </location>
</feature>
<sequence length="114" mass="12777" precursor="true">MLNLRMIAVAALVASVSLGGMLAKAAEPNTAAKELVSYRLEKWKTTHSEGEKADKLVGTLKKLRCEVKVGSHGGHMDVNYRCPKWQQMALKSHEEAHQWEAWLKKLGFETQHAH</sequence>
<dbReference type="Proteomes" id="UP000315003">
    <property type="component" value="Chromosome"/>
</dbReference>
<evidence type="ECO:0000313" key="2">
    <source>
        <dbReference type="EMBL" id="QDT60662.1"/>
    </source>
</evidence>
<gene>
    <name evidence="2" type="ORF">SV7mr_31860</name>
</gene>
<evidence type="ECO:0000313" key="3">
    <source>
        <dbReference type="Proteomes" id="UP000315003"/>
    </source>
</evidence>
<dbReference type="EMBL" id="CP036272">
    <property type="protein sequence ID" value="QDT60662.1"/>
    <property type="molecule type" value="Genomic_DNA"/>
</dbReference>
<dbReference type="AlphaFoldDB" id="A0A517SX00"/>